<comment type="caution">
    <text evidence="2">The sequence shown here is derived from an EMBL/GenBank/DDBJ whole genome shotgun (WGS) entry which is preliminary data.</text>
</comment>
<feature type="region of interest" description="Disordered" evidence="1">
    <location>
        <begin position="19"/>
        <end position="50"/>
    </location>
</feature>
<protein>
    <submittedName>
        <fullName evidence="2">Uncharacterized protein</fullName>
    </submittedName>
</protein>
<evidence type="ECO:0000313" key="2">
    <source>
        <dbReference type="EMBL" id="KAK6126003.1"/>
    </source>
</evidence>
<evidence type="ECO:0000313" key="3">
    <source>
        <dbReference type="Proteomes" id="UP001318860"/>
    </source>
</evidence>
<dbReference type="Proteomes" id="UP001318860">
    <property type="component" value="Unassembled WGS sequence"/>
</dbReference>
<feature type="region of interest" description="Disordered" evidence="1">
    <location>
        <begin position="141"/>
        <end position="164"/>
    </location>
</feature>
<evidence type="ECO:0000256" key="1">
    <source>
        <dbReference type="SAM" id="MobiDB-lite"/>
    </source>
</evidence>
<proteinExistence type="predicted"/>
<feature type="compositionally biased region" description="Low complexity" evidence="1">
    <location>
        <begin position="28"/>
        <end position="43"/>
    </location>
</feature>
<organism evidence="2 3">
    <name type="scientific">Rehmannia glutinosa</name>
    <name type="common">Chinese foxglove</name>
    <dbReference type="NCBI Taxonomy" id="99300"/>
    <lineage>
        <taxon>Eukaryota</taxon>
        <taxon>Viridiplantae</taxon>
        <taxon>Streptophyta</taxon>
        <taxon>Embryophyta</taxon>
        <taxon>Tracheophyta</taxon>
        <taxon>Spermatophyta</taxon>
        <taxon>Magnoliopsida</taxon>
        <taxon>eudicotyledons</taxon>
        <taxon>Gunneridae</taxon>
        <taxon>Pentapetalae</taxon>
        <taxon>asterids</taxon>
        <taxon>lamiids</taxon>
        <taxon>Lamiales</taxon>
        <taxon>Orobanchaceae</taxon>
        <taxon>Rehmannieae</taxon>
        <taxon>Rehmannia</taxon>
    </lineage>
</organism>
<reference evidence="2 3" key="1">
    <citation type="journal article" date="2021" name="Comput. Struct. Biotechnol. J.">
        <title>De novo genome assembly of the potent medicinal plant Rehmannia glutinosa using nanopore technology.</title>
        <authorList>
            <person name="Ma L."/>
            <person name="Dong C."/>
            <person name="Song C."/>
            <person name="Wang X."/>
            <person name="Zheng X."/>
            <person name="Niu Y."/>
            <person name="Chen S."/>
            <person name="Feng W."/>
        </authorList>
    </citation>
    <scope>NUCLEOTIDE SEQUENCE [LARGE SCALE GENOMIC DNA]</scope>
    <source>
        <strain evidence="2">DH-2019</strain>
    </source>
</reference>
<feature type="compositionally biased region" description="Basic and acidic residues" evidence="1">
    <location>
        <begin position="141"/>
        <end position="156"/>
    </location>
</feature>
<dbReference type="PANTHER" id="PTHR36790:SF1">
    <property type="entry name" value="MYELIN TRANSCRIPTION FACTOR"/>
    <property type="match status" value="1"/>
</dbReference>
<gene>
    <name evidence="2" type="ORF">DH2020_040311</name>
</gene>
<sequence length="164" mass="18675">MLVAQSPISSIELVQLPKSSCKPLQPKNPSATTPFSSSSTTNAKPKPSPAAERIIEVLQIESFDASLAEELSAIRKKLERLGIDKDKTEEMLRERSLMLDLQIKEILCRWELQKQLEVEVDRLYRLKEIKLSCMRTSPLRSLRDKEHEKKMEKDQLKASAIKGS</sequence>
<accession>A0ABR0UUQ6</accession>
<name>A0ABR0UUQ6_REHGL</name>
<dbReference type="EMBL" id="JABTTQ020002066">
    <property type="protein sequence ID" value="KAK6126003.1"/>
    <property type="molecule type" value="Genomic_DNA"/>
</dbReference>
<dbReference type="PANTHER" id="PTHR36790">
    <property type="entry name" value="MYELIN TRANSCRIPTION FACTOR"/>
    <property type="match status" value="1"/>
</dbReference>
<keyword evidence="3" id="KW-1185">Reference proteome</keyword>